<dbReference type="Pfam" id="PF00643">
    <property type="entry name" value="zf-B_box"/>
    <property type="match status" value="1"/>
</dbReference>
<evidence type="ECO:0000256" key="2">
    <source>
        <dbReference type="ARBA" id="ARBA00010024"/>
    </source>
</evidence>
<accession>A0A0K9NX56</accession>
<proteinExistence type="inferred from homology"/>
<evidence type="ECO:0000259" key="9">
    <source>
        <dbReference type="PROSITE" id="PS50119"/>
    </source>
</evidence>
<keyword evidence="6 8" id="KW-0539">Nucleus</keyword>
<keyword evidence="4 7" id="KW-0863">Zinc-finger</keyword>
<evidence type="ECO:0000256" key="3">
    <source>
        <dbReference type="ARBA" id="ARBA00022723"/>
    </source>
</evidence>
<sequence length="403" mass="45361">MSETAAAVGTRTARACDSCLRKRARWYCAADDAFLCQSCDNLVHSANQLARRHERVMLKSMSLPAKTPISDDTTVPSWDQAVRRKARSPRYHNNNKKKLGEAMQGKNKTCLVVPDLEATAGTDESGGADEEEEDEKFICRVPVLDRSMISESHLSPLSMFSEEGRDGRRGGCVVSPAAEKVVEEYGDGFSSPLGFLPSNMDMEEFAMDVESLLGQGLDHESFSMDDLGLSESRDYGVEHHFLGEKDGKVKEEDTEESLRRLAKVEITDQILVDDQSPSQPPRKTISLKLNYKAVVDAWPSSSPWVDGVQPRFNPNDYWPDNTTEMMLSGRGDQIYLTRPPSVLDIGREAKVMRYKEKRRTRLFSKKIRYEVRKLNAEKRPRMKGRFVKRTCLSFPSAGATTVF</sequence>
<evidence type="ECO:0000256" key="1">
    <source>
        <dbReference type="ARBA" id="ARBA00004123"/>
    </source>
</evidence>
<keyword evidence="3" id="KW-0479">Metal-binding</keyword>
<evidence type="ECO:0000256" key="5">
    <source>
        <dbReference type="ARBA" id="ARBA00022833"/>
    </source>
</evidence>
<organism evidence="11 12">
    <name type="scientific">Zostera marina</name>
    <name type="common">Eelgrass</name>
    <dbReference type="NCBI Taxonomy" id="29655"/>
    <lineage>
        <taxon>Eukaryota</taxon>
        <taxon>Viridiplantae</taxon>
        <taxon>Streptophyta</taxon>
        <taxon>Embryophyta</taxon>
        <taxon>Tracheophyta</taxon>
        <taxon>Spermatophyta</taxon>
        <taxon>Magnoliopsida</taxon>
        <taxon>Liliopsida</taxon>
        <taxon>Zosteraceae</taxon>
        <taxon>Zostera</taxon>
    </lineage>
</organism>
<reference evidence="12" key="1">
    <citation type="journal article" date="2016" name="Nature">
        <title>The genome of the seagrass Zostera marina reveals angiosperm adaptation to the sea.</title>
        <authorList>
            <person name="Olsen J.L."/>
            <person name="Rouze P."/>
            <person name="Verhelst B."/>
            <person name="Lin Y.-C."/>
            <person name="Bayer T."/>
            <person name="Collen J."/>
            <person name="Dattolo E."/>
            <person name="De Paoli E."/>
            <person name="Dittami S."/>
            <person name="Maumus F."/>
            <person name="Michel G."/>
            <person name="Kersting A."/>
            <person name="Lauritano C."/>
            <person name="Lohaus R."/>
            <person name="Toepel M."/>
            <person name="Tonon T."/>
            <person name="Vanneste K."/>
            <person name="Amirebrahimi M."/>
            <person name="Brakel J."/>
            <person name="Bostroem C."/>
            <person name="Chovatia M."/>
            <person name="Grimwood J."/>
            <person name="Jenkins J.W."/>
            <person name="Jueterbock A."/>
            <person name="Mraz A."/>
            <person name="Stam W.T."/>
            <person name="Tice H."/>
            <person name="Bornberg-Bauer E."/>
            <person name="Green P.J."/>
            <person name="Pearson G.A."/>
            <person name="Procaccini G."/>
            <person name="Duarte C.M."/>
            <person name="Schmutz J."/>
            <person name="Reusch T.B.H."/>
            <person name="Van de Peer Y."/>
        </authorList>
    </citation>
    <scope>NUCLEOTIDE SEQUENCE [LARGE SCALE GENOMIC DNA]</scope>
    <source>
        <strain evidence="12">cv. Finnish</strain>
    </source>
</reference>
<name>A0A0K9NX56_ZOSMR</name>
<keyword evidence="5" id="KW-0862">Zinc</keyword>
<dbReference type="EMBL" id="LFYR01001606">
    <property type="protein sequence ID" value="KMZ60597.1"/>
    <property type="molecule type" value="Genomic_DNA"/>
</dbReference>
<dbReference type="Proteomes" id="UP000036987">
    <property type="component" value="Unassembled WGS sequence"/>
</dbReference>
<dbReference type="OMA" id="CFEQKAS"/>
<feature type="domain" description="CCT" evidence="10">
    <location>
        <begin position="347"/>
        <end position="389"/>
    </location>
</feature>
<dbReference type="PROSITE" id="PS50119">
    <property type="entry name" value="ZF_BBOX"/>
    <property type="match status" value="1"/>
</dbReference>
<dbReference type="PANTHER" id="PTHR31874:SF1">
    <property type="entry name" value="ZINC FINGER PROTEIN CONSTANS-LIKE 6"/>
    <property type="match status" value="1"/>
</dbReference>
<dbReference type="PANTHER" id="PTHR31874">
    <property type="entry name" value="CCT MOTIF FAMILY PROTEIN, EXPRESSED"/>
    <property type="match status" value="1"/>
</dbReference>
<evidence type="ECO:0000259" key="10">
    <source>
        <dbReference type="PROSITE" id="PS51017"/>
    </source>
</evidence>
<evidence type="ECO:0000256" key="7">
    <source>
        <dbReference type="PROSITE-ProRule" id="PRU00024"/>
    </source>
</evidence>
<dbReference type="InterPro" id="IPR049808">
    <property type="entry name" value="CONSTANS-like_Bbox1"/>
</dbReference>
<dbReference type="InterPro" id="IPR052453">
    <property type="entry name" value="CONSTANS-like_ZF"/>
</dbReference>
<dbReference type="CDD" id="cd19821">
    <property type="entry name" value="Bbox1_BBX-like"/>
    <property type="match status" value="1"/>
</dbReference>
<dbReference type="OrthoDB" id="153872at2759"/>
<dbReference type="SMART" id="SM00336">
    <property type="entry name" value="BBOX"/>
    <property type="match status" value="1"/>
</dbReference>
<evidence type="ECO:0000256" key="8">
    <source>
        <dbReference type="PROSITE-ProRule" id="PRU00357"/>
    </source>
</evidence>
<evidence type="ECO:0000256" key="4">
    <source>
        <dbReference type="ARBA" id="ARBA00022771"/>
    </source>
</evidence>
<dbReference type="AlphaFoldDB" id="A0A0K9NX56"/>
<keyword evidence="12" id="KW-1185">Reference proteome</keyword>
<gene>
    <name evidence="11" type="ORF">ZOSMA_58G00530</name>
</gene>
<dbReference type="GO" id="GO:0008270">
    <property type="term" value="F:zinc ion binding"/>
    <property type="evidence" value="ECO:0007669"/>
    <property type="project" value="UniProtKB-KW"/>
</dbReference>
<dbReference type="InterPro" id="IPR000315">
    <property type="entry name" value="Znf_B-box"/>
</dbReference>
<dbReference type="Pfam" id="PF06203">
    <property type="entry name" value="CCT"/>
    <property type="match status" value="1"/>
</dbReference>
<dbReference type="PROSITE" id="PS51017">
    <property type="entry name" value="CCT"/>
    <property type="match status" value="1"/>
</dbReference>
<protein>
    <submittedName>
        <fullName evidence="11">Zinc finger protein CONSTANS-LIKE 16</fullName>
    </submittedName>
</protein>
<dbReference type="GO" id="GO:0005634">
    <property type="term" value="C:nucleus"/>
    <property type="evidence" value="ECO:0000318"/>
    <property type="project" value="GO_Central"/>
</dbReference>
<evidence type="ECO:0000256" key="6">
    <source>
        <dbReference type="ARBA" id="ARBA00023242"/>
    </source>
</evidence>
<dbReference type="STRING" id="29655.A0A0K9NX56"/>
<evidence type="ECO:0000313" key="12">
    <source>
        <dbReference type="Proteomes" id="UP000036987"/>
    </source>
</evidence>
<comment type="similarity">
    <text evidence="2">Belongs to the CONSTANS family.</text>
</comment>
<feature type="domain" description="B box-type" evidence="9">
    <location>
        <begin position="11"/>
        <end position="58"/>
    </location>
</feature>
<dbReference type="InterPro" id="IPR010402">
    <property type="entry name" value="CCT_domain"/>
</dbReference>
<dbReference type="GO" id="GO:0006355">
    <property type="term" value="P:regulation of DNA-templated transcription"/>
    <property type="evidence" value="ECO:0000318"/>
    <property type="project" value="GO_Central"/>
</dbReference>
<comment type="subcellular location">
    <subcellularLocation>
        <location evidence="1 8">Nucleus</location>
    </subcellularLocation>
</comment>
<evidence type="ECO:0000313" key="11">
    <source>
        <dbReference type="EMBL" id="KMZ60597.1"/>
    </source>
</evidence>
<comment type="caution">
    <text evidence="11">The sequence shown here is derived from an EMBL/GenBank/DDBJ whole genome shotgun (WGS) entry which is preliminary data.</text>
</comment>